<evidence type="ECO:0000313" key="2">
    <source>
        <dbReference type="Proteomes" id="UP000001695"/>
    </source>
</evidence>
<protein>
    <submittedName>
        <fullName evidence="1">Uncharacterized protein</fullName>
    </submittedName>
</protein>
<dbReference type="EMBL" id="CP001016">
    <property type="protein sequence ID" value="ACB94288.1"/>
    <property type="molecule type" value="Genomic_DNA"/>
</dbReference>
<accession>B2IFS7</accession>
<reference evidence="1 2" key="2">
    <citation type="journal article" date="2010" name="J. Bacteriol.">
        <title>Complete genome sequence of Beijerinckia indica subsp. indica.</title>
        <authorList>
            <person name="Tamas I."/>
            <person name="Dedysh S.N."/>
            <person name="Liesack W."/>
            <person name="Stott M.B."/>
            <person name="Alam M."/>
            <person name="Murrell J.C."/>
            <person name="Dunfield P.F."/>
        </authorList>
    </citation>
    <scope>NUCLEOTIDE SEQUENCE [LARGE SCALE GENOMIC DNA]</scope>
    <source>
        <strain evidence="2">ATCC 9039 / DSM 1715 / NCIMB 8712</strain>
    </source>
</reference>
<gene>
    <name evidence="1" type="ordered locus">Bind_0638</name>
</gene>
<proteinExistence type="predicted"/>
<evidence type="ECO:0000313" key="1">
    <source>
        <dbReference type="EMBL" id="ACB94288.1"/>
    </source>
</evidence>
<keyword evidence="2" id="KW-1185">Reference proteome</keyword>
<dbReference type="HOGENOM" id="CLU_1010708_0_0_5"/>
<dbReference type="AlphaFoldDB" id="B2IFS7"/>
<dbReference type="eggNOG" id="ENOG502ZS1E">
    <property type="taxonomic scope" value="Bacteria"/>
</dbReference>
<sequence length="275" mass="30256">MAESYDLVSLPDYKAYMSISQNTDDNKLRYLITAISRAILTRINRPSLLPRYFTDIRDGSGEKAFFLRNWPVTSIVSLTIDGVAVPSAIAGDGWRSTAFGYVLDAPDMEPPGKPQMLSLKSGCYAKGRQNICVTYMAGYQTTEVINVRTMPPYSISLSESYGAWAKDISVTDVDHNLLTAVSENPLSGQYVASAGNYLFSSEDAGRECSITYGYIPADLAIAAMDWIADRASYQDRIGYSSKSLGGQETISYLVKSIPDFVQPILQQYTNVVQTC</sequence>
<dbReference type="STRING" id="395963.Bind_0638"/>
<name>B2IFS7_BEII9</name>
<dbReference type="KEGG" id="bid:Bind_0638"/>
<dbReference type="OrthoDB" id="7983110at2"/>
<dbReference type="RefSeq" id="WP_012383646.1">
    <property type="nucleotide sequence ID" value="NC_010581.1"/>
</dbReference>
<dbReference type="Proteomes" id="UP000001695">
    <property type="component" value="Chromosome"/>
</dbReference>
<reference evidence="2" key="1">
    <citation type="submission" date="2008-03" db="EMBL/GenBank/DDBJ databases">
        <title>Complete sequence of chromosome of Beijerinckia indica subsp. indica ATCC 9039.</title>
        <authorList>
            <consortium name="US DOE Joint Genome Institute"/>
            <person name="Copeland A."/>
            <person name="Lucas S."/>
            <person name="Lapidus A."/>
            <person name="Glavina del Rio T."/>
            <person name="Dalin E."/>
            <person name="Tice H."/>
            <person name="Bruce D."/>
            <person name="Goodwin L."/>
            <person name="Pitluck S."/>
            <person name="LaButti K."/>
            <person name="Schmutz J."/>
            <person name="Larimer F."/>
            <person name="Land M."/>
            <person name="Hauser L."/>
            <person name="Kyrpides N."/>
            <person name="Mikhailova N."/>
            <person name="Dunfield P.F."/>
            <person name="Dedysh S.N."/>
            <person name="Liesack W."/>
            <person name="Saw J.H."/>
            <person name="Alam M."/>
            <person name="Chen Y."/>
            <person name="Murrell J.C."/>
            <person name="Richardson P."/>
        </authorList>
    </citation>
    <scope>NUCLEOTIDE SEQUENCE [LARGE SCALE GENOMIC DNA]</scope>
    <source>
        <strain evidence="2">ATCC 9039 / DSM 1715 / NCIMB 8712</strain>
    </source>
</reference>
<organism evidence="1 2">
    <name type="scientific">Beijerinckia indica subsp. indica (strain ATCC 9039 / DSM 1715 / NCIMB 8712)</name>
    <dbReference type="NCBI Taxonomy" id="395963"/>
    <lineage>
        <taxon>Bacteria</taxon>
        <taxon>Pseudomonadati</taxon>
        <taxon>Pseudomonadota</taxon>
        <taxon>Alphaproteobacteria</taxon>
        <taxon>Hyphomicrobiales</taxon>
        <taxon>Beijerinckiaceae</taxon>
        <taxon>Beijerinckia</taxon>
    </lineage>
</organism>